<evidence type="ECO:0000313" key="2">
    <source>
        <dbReference type="Proteomes" id="UP001337305"/>
    </source>
</evidence>
<dbReference type="SUPFAM" id="SSF54427">
    <property type="entry name" value="NTF2-like"/>
    <property type="match status" value="1"/>
</dbReference>
<dbReference type="InterPro" id="IPR039437">
    <property type="entry name" value="FrzH/put_lumazine-bd"/>
</dbReference>
<reference evidence="1 2" key="1">
    <citation type="submission" date="2022-09" db="EMBL/GenBank/DDBJ databases">
        <title>Genome sequencing of Flavivirga sp. MEBiC05379.</title>
        <authorList>
            <person name="Oh H.-M."/>
            <person name="Kwon K.K."/>
            <person name="Park M.J."/>
            <person name="Yang S.-H."/>
        </authorList>
    </citation>
    <scope>NUCLEOTIDE SEQUENCE [LARGE SCALE GENOMIC DNA]</scope>
    <source>
        <strain evidence="1 2">MEBiC05379</strain>
    </source>
</reference>
<protein>
    <submittedName>
        <fullName evidence="1">Nuclear transport factor 2 family protein</fullName>
    </submittedName>
</protein>
<dbReference type="Proteomes" id="UP001337305">
    <property type="component" value="Unassembled WGS sequence"/>
</dbReference>
<dbReference type="RefSeq" id="WP_303306239.1">
    <property type="nucleotide sequence ID" value="NZ_JAODOP010000004.1"/>
</dbReference>
<gene>
    <name evidence="1" type="ORF">N1F79_12220</name>
</gene>
<name>A0ABU7XT35_9FLAO</name>
<evidence type="ECO:0000313" key="1">
    <source>
        <dbReference type="EMBL" id="MEF3833900.1"/>
    </source>
</evidence>
<dbReference type="Pfam" id="PF12893">
    <property type="entry name" value="Lumazine_bd_2"/>
    <property type="match status" value="1"/>
</dbReference>
<organism evidence="1 2">
    <name type="scientific">Flavivirga spongiicola</name>
    <dbReference type="NCBI Taxonomy" id="421621"/>
    <lineage>
        <taxon>Bacteria</taxon>
        <taxon>Pseudomonadati</taxon>
        <taxon>Bacteroidota</taxon>
        <taxon>Flavobacteriia</taxon>
        <taxon>Flavobacteriales</taxon>
        <taxon>Flavobacteriaceae</taxon>
        <taxon>Flavivirga</taxon>
    </lineage>
</organism>
<proteinExistence type="predicted"/>
<dbReference type="Gene3D" id="3.10.450.50">
    <property type="match status" value="1"/>
</dbReference>
<keyword evidence="2" id="KW-1185">Reference proteome</keyword>
<comment type="caution">
    <text evidence="1">The sequence shown here is derived from an EMBL/GenBank/DDBJ whole genome shotgun (WGS) entry which is preliminary data.</text>
</comment>
<sequence>MDSYSQDRSKIERAALDYIEGFYEGDTTKIKRSIHPDLSKLGYGRKSKGSKEHIMTYDRAIGFARDVASDPRWAASKDAVKTIEILDAQDKIACVKLTLYWGIDYLLMAKYDDKWMINKVLWQSLD</sequence>
<dbReference type="EMBL" id="JAODOP010000004">
    <property type="protein sequence ID" value="MEF3833900.1"/>
    <property type="molecule type" value="Genomic_DNA"/>
</dbReference>
<dbReference type="InterPro" id="IPR032710">
    <property type="entry name" value="NTF2-like_dom_sf"/>
</dbReference>
<accession>A0ABU7XT35</accession>